<gene>
    <name evidence="4" type="ORF">GSTUAT00007940001</name>
</gene>
<dbReference type="PANTHER" id="PTHR13018:SF20">
    <property type="entry name" value="SPORULATION-SPECIFIC PROTEIN 75"/>
    <property type="match status" value="1"/>
</dbReference>
<keyword evidence="2" id="KW-1133">Transmembrane helix</keyword>
<evidence type="ECO:0000256" key="2">
    <source>
        <dbReference type="SAM" id="Phobius"/>
    </source>
</evidence>
<feature type="transmembrane region" description="Helical" evidence="2">
    <location>
        <begin position="105"/>
        <end position="129"/>
    </location>
</feature>
<feature type="transmembrane region" description="Helical" evidence="2">
    <location>
        <begin position="223"/>
        <end position="244"/>
    </location>
</feature>
<evidence type="ECO:0000313" key="5">
    <source>
        <dbReference type="Proteomes" id="UP001412239"/>
    </source>
</evidence>
<organism evidence="4 5">
    <name type="scientific">Tuber aestivum</name>
    <name type="common">summer truffle</name>
    <dbReference type="NCBI Taxonomy" id="59557"/>
    <lineage>
        <taxon>Eukaryota</taxon>
        <taxon>Fungi</taxon>
        <taxon>Dikarya</taxon>
        <taxon>Ascomycota</taxon>
        <taxon>Pezizomycotina</taxon>
        <taxon>Pezizomycetes</taxon>
        <taxon>Pezizales</taxon>
        <taxon>Tuberaceae</taxon>
        <taxon>Tuber</taxon>
    </lineage>
</organism>
<feature type="transmembrane region" description="Helical" evidence="2">
    <location>
        <begin position="175"/>
        <end position="194"/>
    </location>
</feature>
<feature type="transmembrane region" description="Helical" evidence="2">
    <location>
        <begin position="26"/>
        <end position="45"/>
    </location>
</feature>
<dbReference type="EMBL" id="LN891155">
    <property type="protein sequence ID" value="CUS07996.1"/>
    <property type="molecule type" value="Genomic_DNA"/>
</dbReference>
<feature type="transmembrane region" description="Helical" evidence="2">
    <location>
        <begin position="200"/>
        <end position="216"/>
    </location>
</feature>
<evidence type="ECO:0000259" key="3">
    <source>
        <dbReference type="Pfam" id="PF02714"/>
    </source>
</evidence>
<keyword evidence="5" id="KW-1185">Reference proteome</keyword>
<feature type="domain" description="CSC1/OSCA1-like 7TM region" evidence="3">
    <location>
        <begin position="79"/>
        <end position="195"/>
    </location>
</feature>
<name>A0A292PKH0_9PEZI</name>
<dbReference type="InterPro" id="IPR045122">
    <property type="entry name" value="Csc1-like"/>
</dbReference>
<sequence length="418" mass="47143">MCPYHIDVSPDDVNLSNMKISWWQRYLRIAGITIATGGLIVGWAFPVEIVGLVSQIDYLTEMVLRLWLDKLPNFFLGLIQDNTESAPSILAQNLPKASNLFSQNLLLQAFTVSGGTILQIGTLLVQFILSPIVDCTARQEFVRVARLAQAKWGTFFPVHVNLACVGVVHSAISPLALIFNVCTFSLFWIVYRYIFSMPTTFASIQEVCLIGLFFLVRDTKDRVVCFPQAITLIVVTIFTVLYTLNLAFGPLLTHLPITLEDDAFLHDEALANDNERRRLLASGNIIPEEQECDDRNDVFAEWEKRERRMDQRADEIEMRKIRKVRKKRKEGKSSFSRGGRQAEGPDTFTDQIEDLSPAEQDMLLGMAFQQKALRAQLLVTRILGDDLVFLTMLSGLHTGLVTMSGLATNILVRISRVE</sequence>
<reference evidence="4" key="1">
    <citation type="submission" date="2015-10" db="EMBL/GenBank/DDBJ databases">
        <authorList>
            <person name="Regsiter A."/>
            <person name="william w."/>
        </authorList>
    </citation>
    <scope>NUCLEOTIDE SEQUENCE</scope>
    <source>
        <strain evidence="4">Montdore</strain>
    </source>
</reference>
<feature type="region of interest" description="Disordered" evidence="1">
    <location>
        <begin position="324"/>
        <end position="350"/>
    </location>
</feature>
<dbReference type="AlphaFoldDB" id="A0A292PKH0"/>
<dbReference type="GO" id="GO:0005227">
    <property type="term" value="F:calcium-activated cation channel activity"/>
    <property type="evidence" value="ECO:0007669"/>
    <property type="project" value="InterPro"/>
</dbReference>
<proteinExistence type="predicted"/>
<dbReference type="GO" id="GO:0005886">
    <property type="term" value="C:plasma membrane"/>
    <property type="evidence" value="ECO:0007669"/>
    <property type="project" value="TreeGrafter"/>
</dbReference>
<dbReference type="InterPro" id="IPR003864">
    <property type="entry name" value="CSC1/OSCA1-like_7TM"/>
</dbReference>
<keyword evidence="2" id="KW-0472">Membrane</keyword>
<protein>
    <recommendedName>
        <fullName evidence="3">CSC1/OSCA1-like 7TM region domain-containing protein</fullName>
    </recommendedName>
</protein>
<keyword evidence="2" id="KW-0812">Transmembrane</keyword>
<evidence type="ECO:0000313" key="4">
    <source>
        <dbReference type="EMBL" id="CUS07996.1"/>
    </source>
</evidence>
<evidence type="ECO:0000256" key="1">
    <source>
        <dbReference type="SAM" id="MobiDB-lite"/>
    </source>
</evidence>
<dbReference type="Proteomes" id="UP001412239">
    <property type="component" value="Unassembled WGS sequence"/>
</dbReference>
<accession>A0A292PKH0</accession>
<dbReference type="PANTHER" id="PTHR13018">
    <property type="entry name" value="PROBABLE MEMBRANE PROTEIN DUF221-RELATED"/>
    <property type="match status" value="1"/>
</dbReference>
<dbReference type="Pfam" id="PF02714">
    <property type="entry name" value="RSN1_7TM"/>
    <property type="match status" value="1"/>
</dbReference>